<organism evidence="3 4">
    <name type="scientific">Desulfobacter hydrogenophilus</name>
    <dbReference type="NCBI Taxonomy" id="2291"/>
    <lineage>
        <taxon>Bacteria</taxon>
        <taxon>Pseudomonadati</taxon>
        <taxon>Thermodesulfobacteriota</taxon>
        <taxon>Desulfobacteria</taxon>
        <taxon>Desulfobacterales</taxon>
        <taxon>Desulfobacteraceae</taxon>
        <taxon>Desulfobacter</taxon>
    </lineage>
</organism>
<dbReference type="Gene3D" id="3.20.20.150">
    <property type="entry name" value="Divalent-metal-dependent TIM barrel enzymes"/>
    <property type="match status" value="1"/>
</dbReference>
<dbReference type="Proteomes" id="UP000248798">
    <property type="component" value="Unassembled WGS sequence"/>
</dbReference>
<dbReference type="SUPFAM" id="SSF51658">
    <property type="entry name" value="Xylose isomerase-like"/>
    <property type="match status" value="1"/>
</dbReference>
<dbReference type="Proteomes" id="UP000293902">
    <property type="component" value="Chromosome"/>
</dbReference>
<evidence type="ECO:0000313" key="4">
    <source>
        <dbReference type="Proteomes" id="UP000248798"/>
    </source>
</evidence>
<dbReference type="InterPro" id="IPR050312">
    <property type="entry name" value="IolE/XylAMocC-like"/>
</dbReference>
<gene>
    <name evidence="3" type="ORF">DO021_10070</name>
    <name evidence="2" type="ORF">EYB58_13715</name>
</gene>
<evidence type="ECO:0000313" key="3">
    <source>
        <dbReference type="EMBL" id="RAM02117.1"/>
    </source>
</evidence>
<name>A0A328FGG7_9BACT</name>
<evidence type="ECO:0000313" key="5">
    <source>
        <dbReference type="Proteomes" id="UP000293902"/>
    </source>
</evidence>
<keyword evidence="3" id="KW-0413">Isomerase</keyword>
<accession>A0A328FGG7</accession>
<dbReference type="InterPro" id="IPR036237">
    <property type="entry name" value="Xyl_isomerase-like_sf"/>
</dbReference>
<dbReference type="Pfam" id="PF01261">
    <property type="entry name" value="AP_endonuc_2"/>
    <property type="match status" value="1"/>
</dbReference>
<dbReference type="RefSeq" id="WP_111956258.1">
    <property type="nucleotide sequence ID" value="NZ_CP036313.1"/>
</dbReference>
<proteinExistence type="predicted"/>
<evidence type="ECO:0000259" key="1">
    <source>
        <dbReference type="Pfam" id="PF01261"/>
    </source>
</evidence>
<dbReference type="PANTHER" id="PTHR12110">
    <property type="entry name" value="HYDROXYPYRUVATE ISOMERASE"/>
    <property type="match status" value="1"/>
</dbReference>
<dbReference type="AlphaFoldDB" id="A0A328FGG7"/>
<reference evidence="3 4" key="1">
    <citation type="submission" date="2018-06" db="EMBL/GenBank/DDBJ databases">
        <title>Complete Genome Sequence of Desulfobacter hydrogenophilus (DSM3380).</title>
        <authorList>
            <person name="Marietou A."/>
            <person name="Schreiber L."/>
            <person name="Marshall I."/>
            <person name="Jorgensen B."/>
        </authorList>
    </citation>
    <scope>NUCLEOTIDE SEQUENCE [LARGE SCALE GENOMIC DNA]</scope>
    <source>
        <strain evidence="3 4">DSM 3380</strain>
    </source>
</reference>
<dbReference type="EMBL" id="CP036313">
    <property type="protein sequence ID" value="QBH13888.1"/>
    <property type="molecule type" value="Genomic_DNA"/>
</dbReference>
<dbReference type="EMBL" id="QLNI01000018">
    <property type="protein sequence ID" value="RAM02117.1"/>
    <property type="molecule type" value="Genomic_DNA"/>
</dbReference>
<feature type="domain" description="Xylose isomerase-like TIM barrel" evidence="1">
    <location>
        <begin position="17"/>
        <end position="235"/>
    </location>
</feature>
<dbReference type="OrthoDB" id="9801960at2"/>
<dbReference type="InterPro" id="IPR013022">
    <property type="entry name" value="Xyl_isomerase-like_TIM-brl"/>
</dbReference>
<sequence length="255" mass="28843">MKIGVMNNPSKSVYEEAEQCGKAGFEFLDLTLEGPKASDVDTQRLKAILDTHELGITGHTDPCLPYAYPVPGIRDACLKELERCARIFSRLGAKVMNIHPCYVCPPAMRDQLVSFQIEALQPIVEMAASYGLTLVFENYKAPFDRVSIFKELISRVPGLKLHLDFGHTNFGKDGHEIFCKELGEHLVHVHFSDNRSRNDDHLPLGVGTVDWQQAVDSLKSISYDNTITLEIFCNDPQMQVTYLDLSRNMVRRLWD</sequence>
<evidence type="ECO:0000313" key="2">
    <source>
        <dbReference type="EMBL" id="QBH13888.1"/>
    </source>
</evidence>
<reference evidence="2 5" key="2">
    <citation type="submission" date="2019-02" db="EMBL/GenBank/DDBJ databases">
        <title>Complete genome sequence of Desulfobacter hydrogenophilus AcRS1.</title>
        <authorList>
            <person name="Marietou A."/>
            <person name="Lund M.B."/>
            <person name="Marshall I.P.G."/>
            <person name="Schreiber L."/>
            <person name="Jorgensen B."/>
        </authorList>
    </citation>
    <scope>NUCLEOTIDE SEQUENCE [LARGE SCALE GENOMIC DNA]</scope>
    <source>
        <strain evidence="2 5">AcRS1</strain>
    </source>
</reference>
<protein>
    <submittedName>
        <fullName evidence="3">Sugar phosphate isomerase/epimerase</fullName>
    </submittedName>
</protein>
<dbReference type="GO" id="GO:0016853">
    <property type="term" value="F:isomerase activity"/>
    <property type="evidence" value="ECO:0007669"/>
    <property type="project" value="UniProtKB-KW"/>
</dbReference>
<keyword evidence="5" id="KW-1185">Reference proteome</keyword>
<dbReference type="PANTHER" id="PTHR12110:SF21">
    <property type="entry name" value="XYLOSE ISOMERASE-LIKE TIM BARREL DOMAIN-CONTAINING PROTEIN"/>
    <property type="match status" value="1"/>
</dbReference>